<feature type="transmembrane region" description="Helical" evidence="1">
    <location>
        <begin position="12"/>
        <end position="32"/>
    </location>
</feature>
<keyword evidence="3" id="KW-1185">Reference proteome</keyword>
<feature type="transmembrane region" description="Helical" evidence="1">
    <location>
        <begin position="44"/>
        <end position="68"/>
    </location>
</feature>
<sequence>MSHPILQKTAIGVGLFWLAVFLFVIVQSVLNVPIAGIKPEAVRLILAMTFPFTAGISALVIGVTFLIARRRPQMKQG</sequence>
<comment type="caution">
    <text evidence="2">The sequence shown here is derived from an EMBL/GenBank/DDBJ whole genome shotgun (WGS) entry which is preliminary data.</text>
</comment>
<organism evidence="2 3">
    <name type="scientific">Geodia barretti</name>
    <name type="common">Barrett's horny sponge</name>
    <dbReference type="NCBI Taxonomy" id="519541"/>
    <lineage>
        <taxon>Eukaryota</taxon>
        <taxon>Metazoa</taxon>
        <taxon>Porifera</taxon>
        <taxon>Demospongiae</taxon>
        <taxon>Heteroscleromorpha</taxon>
        <taxon>Tetractinellida</taxon>
        <taxon>Astrophorina</taxon>
        <taxon>Geodiidae</taxon>
        <taxon>Geodia</taxon>
    </lineage>
</organism>
<accession>A0AA35R5N2</accession>
<dbReference type="EMBL" id="CASHTH010000508">
    <property type="protein sequence ID" value="CAI8003204.1"/>
    <property type="molecule type" value="Genomic_DNA"/>
</dbReference>
<proteinExistence type="predicted"/>
<reference evidence="2" key="1">
    <citation type="submission" date="2023-03" db="EMBL/GenBank/DDBJ databases">
        <authorList>
            <person name="Steffen K."/>
            <person name="Cardenas P."/>
        </authorList>
    </citation>
    <scope>NUCLEOTIDE SEQUENCE</scope>
</reference>
<name>A0AA35R5N2_GEOBA</name>
<evidence type="ECO:0000313" key="2">
    <source>
        <dbReference type="EMBL" id="CAI8003204.1"/>
    </source>
</evidence>
<gene>
    <name evidence="2" type="ORF">GBAR_LOCUS3583</name>
</gene>
<protein>
    <submittedName>
        <fullName evidence="2">Uncharacterized protein</fullName>
    </submittedName>
</protein>
<evidence type="ECO:0000256" key="1">
    <source>
        <dbReference type="SAM" id="Phobius"/>
    </source>
</evidence>
<keyword evidence="1" id="KW-0812">Transmembrane</keyword>
<dbReference type="Proteomes" id="UP001174909">
    <property type="component" value="Unassembled WGS sequence"/>
</dbReference>
<keyword evidence="1" id="KW-0472">Membrane</keyword>
<dbReference type="AlphaFoldDB" id="A0AA35R5N2"/>
<evidence type="ECO:0000313" key="3">
    <source>
        <dbReference type="Proteomes" id="UP001174909"/>
    </source>
</evidence>
<keyword evidence="1" id="KW-1133">Transmembrane helix</keyword>